<comment type="caution">
    <text evidence="2">The sequence shown here is derived from an EMBL/GenBank/DDBJ whole genome shotgun (WGS) entry which is preliminary data.</text>
</comment>
<accession>A0A4V1R2A4</accession>
<protein>
    <submittedName>
        <fullName evidence="2">Uncharacterized protein</fullName>
    </submittedName>
</protein>
<keyword evidence="3" id="KW-1185">Reference proteome</keyword>
<dbReference type="Proteomes" id="UP000581087">
    <property type="component" value="Unassembled WGS sequence"/>
</dbReference>
<reference evidence="2 3" key="1">
    <citation type="submission" date="2019-01" db="EMBL/GenBank/DDBJ databases">
        <title>Agromyces.</title>
        <authorList>
            <person name="Li J."/>
        </authorList>
    </citation>
    <scope>NUCLEOTIDE SEQUENCE [LARGE SCALE GENOMIC DNA]</scope>
    <source>
        <strain evidence="2 3">DSM 23870</strain>
    </source>
</reference>
<evidence type="ECO:0000313" key="1">
    <source>
        <dbReference type="EMBL" id="NYD66122.1"/>
    </source>
</evidence>
<dbReference type="Proteomes" id="UP000292686">
    <property type="component" value="Unassembled WGS sequence"/>
</dbReference>
<dbReference type="EMBL" id="JACCBI010000001">
    <property type="protein sequence ID" value="NYD66122.1"/>
    <property type="molecule type" value="Genomic_DNA"/>
</dbReference>
<dbReference type="EMBL" id="SDPM01000004">
    <property type="protein sequence ID" value="RXZ86466.1"/>
    <property type="molecule type" value="Genomic_DNA"/>
</dbReference>
<gene>
    <name evidence="1" type="ORF">BJ972_000641</name>
    <name evidence="2" type="ORF">ESP50_08650</name>
</gene>
<organism evidence="2 3">
    <name type="scientific">Agromyces atrinae</name>
    <dbReference type="NCBI Taxonomy" id="592376"/>
    <lineage>
        <taxon>Bacteria</taxon>
        <taxon>Bacillati</taxon>
        <taxon>Actinomycetota</taxon>
        <taxon>Actinomycetes</taxon>
        <taxon>Micrococcales</taxon>
        <taxon>Microbacteriaceae</taxon>
        <taxon>Agromyces</taxon>
    </lineage>
</organism>
<reference evidence="1 4" key="2">
    <citation type="submission" date="2020-07" db="EMBL/GenBank/DDBJ databases">
        <title>Sequencing the genomes of 1000 actinobacteria strains.</title>
        <authorList>
            <person name="Klenk H.-P."/>
        </authorList>
    </citation>
    <scope>NUCLEOTIDE SEQUENCE [LARGE SCALE GENOMIC DNA]</scope>
    <source>
        <strain evidence="1 4">DSM 23870</strain>
    </source>
</reference>
<dbReference type="AlphaFoldDB" id="A0A4V1R2A4"/>
<evidence type="ECO:0000313" key="3">
    <source>
        <dbReference type="Proteomes" id="UP000292686"/>
    </source>
</evidence>
<dbReference type="RefSeq" id="WP_129174149.1">
    <property type="nucleotide sequence ID" value="NZ_JACCBI010000001.1"/>
</dbReference>
<name>A0A4V1R2A4_9MICO</name>
<sequence length="89" mass="10180">MSAEVVLTISTRPKWKQWQFGVYDVRDVRVTTQARRLIEHDLRRFRVETVEVTALSAGGDLFILKATRRVTFSSSFIAVAPQDEQINVA</sequence>
<evidence type="ECO:0000313" key="2">
    <source>
        <dbReference type="EMBL" id="RXZ86466.1"/>
    </source>
</evidence>
<proteinExistence type="predicted"/>
<evidence type="ECO:0000313" key="4">
    <source>
        <dbReference type="Proteomes" id="UP000581087"/>
    </source>
</evidence>